<evidence type="ECO:0000256" key="5">
    <source>
        <dbReference type="ARBA" id="ARBA00022553"/>
    </source>
</evidence>
<dbReference type="InterPro" id="IPR003591">
    <property type="entry name" value="Leu-rich_rpt_typical-subtyp"/>
</dbReference>
<dbReference type="SMART" id="SM00220">
    <property type="entry name" value="S_TKc"/>
    <property type="match status" value="1"/>
</dbReference>
<keyword evidence="14 21" id="KW-1133">Transmembrane helix</keyword>
<evidence type="ECO:0000256" key="11">
    <source>
        <dbReference type="ARBA" id="ARBA00022741"/>
    </source>
</evidence>
<keyword evidence="11 20" id="KW-0547">Nucleotide-binding</keyword>
<dbReference type="InterPro" id="IPR011009">
    <property type="entry name" value="Kinase-like_dom_sf"/>
</dbReference>
<evidence type="ECO:0000256" key="10">
    <source>
        <dbReference type="ARBA" id="ARBA00022737"/>
    </source>
</evidence>
<dbReference type="Gene3D" id="3.30.200.20">
    <property type="entry name" value="Phosphorylase Kinase, domain 1"/>
    <property type="match status" value="1"/>
</dbReference>
<evidence type="ECO:0000256" key="19">
    <source>
        <dbReference type="ARBA" id="ARBA00048679"/>
    </source>
</evidence>
<dbReference type="Pfam" id="PF00069">
    <property type="entry name" value="Pkinase"/>
    <property type="match status" value="1"/>
</dbReference>
<evidence type="ECO:0000256" key="17">
    <source>
        <dbReference type="ARBA" id="ARBA00023180"/>
    </source>
</evidence>
<dbReference type="InterPro" id="IPR017441">
    <property type="entry name" value="Protein_kinase_ATP_BS"/>
</dbReference>
<name>A0A022QF57_ERYGU</name>
<keyword evidence="4" id="KW-0723">Serine/threonine-protein kinase</keyword>
<dbReference type="PANTHER" id="PTHR48056:SF73">
    <property type="entry name" value="LRR RECEPTOR-LIKE SERINE_THREONINE-PROTEIN KINASE EFR"/>
    <property type="match status" value="1"/>
</dbReference>
<dbReference type="SMART" id="SM00369">
    <property type="entry name" value="LRR_TYP"/>
    <property type="match status" value="12"/>
</dbReference>
<dbReference type="SUPFAM" id="SSF56112">
    <property type="entry name" value="Protein kinase-like (PK-like)"/>
    <property type="match status" value="1"/>
</dbReference>
<feature type="domain" description="Protein kinase" evidence="22">
    <location>
        <begin position="650"/>
        <end position="935"/>
    </location>
</feature>
<dbReference type="PROSITE" id="PS00107">
    <property type="entry name" value="PROTEIN_KINASE_ATP"/>
    <property type="match status" value="1"/>
</dbReference>
<accession>A0A022QF57</accession>
<evidence type="ECO:0000256" key="6">
    <source>
        <dbReference type="ARBA" id="ARBA00022614"/>
    </source>
</evidence>
<keyword evidence="9" id="KW-0732">Signal</keyword>
<evidence type="ECO:0000256" key="8">
    <source>
        <dbReference type="ARBA" id="ARBA00022692"/>
    </source>
</evidence>
<evidence type="ECO:0000256" key="20">
    <source>
        <dbReference type="PROSITE-ProRule" id="PRU10141"/>
    </source>
</evidence>
<evidence type="ECO:0000256" key="12">
    <source>
        <dbReference type="ARBA" id="ARBA00022777"/>
    </source>
</evidence>
<keyword evidence="16" id="KW-0675">Receptor</keyword>
<organism evidence="23 24">
    <name type="scientific">Erythranthe guttata</name>
    <name type="common">Yellow monkey flower</name>
    <name type="synonym">Mimulus guttatus</name>
    <dbReference type="NCBI Taxonomy" id="4155"/>
    <lineage>
        <taxon>Eukaryota</taxon>
        <taxon>Viridiplantae</taxon>
        <taxon>Streptophyta</taxon>
        <taxon>Embryophyta</taxon>
        <taxon>Tracheophyta</taxon>
        <taxon>Spermatophyta</taxon>
        <taxon>Magnoliopsida</taxon>
        <taxon>eudicotyledons</taxon>
        <taxon>Gunneridae</taxon>
        <taxon>Pentapetalae</taxon>
        <taxon>asterids</taxon>
        <taxon>lamiids</taxon>
        <taxon>Lamiales</taxon>
        <taxon>Phrymaceae</taxon>
        <taxon>Erythranthe</taxon>
    </lineage>
</organism>
<keyword evidence="8 21" id="KW-0812">Transmembrane</keyword>
<dbReference type="GO" id="GO:0009791">
    <property type="term" value="P:post-embryonic development"/>
    <property type="evidence" value="ECO:0007669"/>
    <property type="project" value="UniProtKB-ARBA"/>
</dbReference>
<dbReference type="FunFam" id="3.80.10.10:FF:000233">
    <property type="entry name" value="Leucine-rich repeat receptor-like protein kinase TDR"/>
    <property type="match status" value="1"/>
</dbReference>
<keyword evidence="15 21" id="KW-0472">Membrane</keyword>
<dbReference type="Gene3D" id="1.10.510.10">
    <property type="entry name" value="Transferase(Phosphotransferase) domain 1"/>
    <property type="match status" value="1"/>
</dbReference>
<feature type="transmembrane region" description="Helical" evidence="21">
    <location>
        <begin position="592"/>
        <end position="615"/>
    </location>
</feature>
<dbReference type="GO" id="GO:0006952">
    <property type="term" value="P:defense response"/>
    <property type="evidence" value="ECO:0007669"/>
    <property type="project" value="UniProtKB-ARBA"/>
</dbReference>
<keyword evidence="24" id="KW-1185">Reference proteome</keyword>
<dbReference type="PROSITE" id="PS00108">
    <property type="entry name" value="PROTEIN_KINASE_ST"/>
    <property type="match status" value="1"/>
</dbReference>
<evidence type="ECO:0000256" key="14">
    <source>
        <dbReference type="ARBA" id="ARBA00022989"/>
    </source>
</evidence>
<evidence type="ECO:0000256" key="7">
    <source>
        <dbReference type="ARBA" id="ARBA00022679"/>
    </source>
</evidence>
<dbReference type="FunFam" id="3.30.200.20:FF:000661">
    <property type="entry name" value="Serine-threonine protein kinase plant-type"/>
    <property type="match status" value="1"/>
</dbReference>
<comment type="catalytic activity">
    <reaction evidence="19">
        <text>L-seryl-[protein] + ATP = O-phospho-L-seryl-[protein] + ADP + H(+)</text>
        <dbReference type="Rhea" id="RHEA:17989"/>
        <dbReference type="Rhea" id="RHEA-COMP:9863"/>
        <dbReference type="Rhea" id="RHEA-COMP:11604"/>
        <dbReference type="ChEBI" id="CHEBI:15378"/>
        <dbReference type="ChEBI" id="CHEBI:29999"/>
        <dbReference type="ChEBI" id="CHEBI:30616"/>
        <dbReference type="ChEBI" id="CHEBI:83421"/>
        <dbReference type="ChEBI" id="CHEBI:456216"/>
        <dbReference type="EC" id="2.7.11.1"/>
    </reaction>
</comment>
<evidence type="ECO:0000256" key="18">
    <source>
        <dbReference type="ARBA" id="ARBA00047899"/>
    </source>
</evidence>
<comment type="catalytic activity">
    <reaction evidence="18">
        <text>L-threonyl-[protein] + ATP = O-phospho-L-threonyl-[protein] + ADP + H(+)</text>
        <dbReference type="Rhea" id="RHEA:46608"/>
        <dbReference type="Rhea" id="RHEA-COMP:11060"/>
        <dbReference type="Rhea" id="RHEA-COMP:11605"/>
        <dbReference type="ChEBI" id="CHEBI:15378"/>
        <dbReference type="ChEBI" id="CHEBI:30013"/>
        <dbReference type="ChEBI" id="CHEBI:30616"/>
        <dbReference type="ChEBI" id="CHEBI:61977"/>
        <dbReference type="ChEBI" id="CHEBI:456216"/>
        <dbReference type="EC" id="2.7.11.1"/>
    </reaction>
</comment>
<evidence type="ECO:0000256" key="16">
    <source>
        <dbReference type="ARBA" id="ARBA00023170"/>
    </source>
</evidence>
<dbReference type="InterPro" id="IPR032675">
    <property type="entry name" value="LRR_dom_sf"/>
</dbReference>
<dbReference type="PANTHER" id="PTHR48056">
    <property type="entry name" value="LRR RECEPTOR-LIKE SERINE/THREONINE-PROTEIN KINASE-RELATED"/>
    <property type="match status" value="1"/>
</dbReference>
<evidence type="ECO:0000256" key="21">
    <source>
        <dbReference type="SAM" id="Phobius"/>
    </source>
</evidence>
<dbReference type="CDD" id="cd14066">
    <property type="entry name" value="STKc_IRAK"/>
    <property type="match status" value="1"/>
</dbReference>
<dbReference type="EC" id="2.7.11.1" evidence="2"/>
<dbReference type="InterPro" id="IPR000719">
    <property type="entry name" value="Prot_kinase_dom"/>
</dbReference>
<dbReference type="EMBL" id="KI631699">
    <property type="protein sequence ID" value="EYU26244.1"/>
    <property type="molecule type" value="Genomic_DNA"/>
</dbReference>
<reference evidence="23 24" key="1">
    <citation type="journal article" date="2013" name="Proc. Natl. Acad. Sci. U.S.A.">
        <title>Fine-scale variation in meiotic recombination in Mimulus inferred from population shotgun sequencing.</title>
        <authorList>
            <person name="Hellsten U."/>
            <person name="Wright K.M."/>
            <person name="Jenkins J."/>
            <person name="Shu S."/>
            <person name="Yuan Y."/>
            <person name="Wessler S.R."/>
            <person name="Schmutz J."/>
            <person name="Willis J.H."/>
            <person name="Rokhsar D.S."/>
        </authorList>
    </citation>
    <scope>NUCLEOTIDE SEQUENCE [LARGE SCALE GENOMIC DNA]</scope>
    <source>
        <strain evidence="24">cv. DUN x IM62</strain>
    </source>
</reference>
<evidence type="ECO:0000256" key="1">
    <source>
        <dbReference type="ARBA" id="ARBA00004162"/>
    </source>
</evidence>
<dbReference type="Pfam" id="PF00560">
    <property type="entry name" value="LRR_1"/>
    <property type="match status" value="2"/>
</dbReference>
<dbReference type="SUPFAM" id="SSF52047">
    <property type="entry name" value="RNI-like"/>
    <property type="match status" value="2"/>
</dbReference>
<dbReference type="FunFam" id="3.80.10.10:FF:000288">
    <property type="entry name" value="LRR receptor-like serine/threonine-protein kinase EFR"/>
    <property type="match status" value="1"/>
</dbReference>
<dbReference type="Gene3D" id="3.80.10.10">
    <property type="entry name" value="Ribonuclease Inhibitor"/>
    <property type="match status" value="3"/>
</dbReference>
<sequence>MNLSGTIPPQLGLLPKLEVLSLRNNSFTGSIPSSLSNLTNLRVLDFSFNFLEGDIPREFGMLQRLQTLSIQYNRLSGNIPSPVFNISTLKAIALSGNELSGVIPAEIGNLPNLVEFAVERNHLTGSIPRTIFNISSLQLLSLYLNELSGSGLPREIGKLRELNKLYLQFNAFTGLIPVELFNMSNLRILGLSDNRFSGGLPTNMNYELPSLEGLYLSVNYLSGEIPHSIVNCSKLRILELGSNNFTGFVPHFLSNLRLLETLNLFGNNLRTEPSSSEMSFVTSLTNCRFLKQLVLDHNPLNSFIPASIGNFSTSLQMFHASNCGIKGSVPLEIGDLSGIVRLSLTDNELSGNIPLSIKNMRKLQGLYLQNNDIGGFIPEGMCDLRSLVELRLSRNKFSGVIPECLGSIASLRSLSLDSNMFSSSIPSSVWGLNDLLELDLSSNSFSGFLPPEIGNLVSATLINLSINQLSESIPSTIGKLISLTNLSLANNFLEGSIPESIGSMISLVSLDMSYNNLSGSIPKSLETLQHLDYLNISFNDLSGEIPTGGPFVNFTMDSFKGNDALCGNERFHVPRCIRNVPKHGSRMKRAHLALFILAGIVAFISVVGLTVIVIIRHKRKDTAIGAIDGILSAAPERISYYELLEATEHFSETNLLGRGGFGSVYKGVLKDGKVLAVKVFDSLSEAVSKSFDVECEVLRTIRHRNLTKVISSCSNKDFKALVLEYMPNGNLDKWLYSHNYCLDLVQRLNIMIDVASALEYLHHGYSTPIVHCDLKPSNVLLDDEMVAHVSDFGIAKLLGEGESVVHTSTLATMGYIAPEYGSEGLVSTMCDIYSYGVMLMETFTRKRPSDDMFVEGLSLKSWVESSIHRSSSDVIDANLLNEQSLKENRHCVTSILELALKCSAESAGDRINMKEALAELRKVKDRLPRIMHEYETPNTLLIVKAE</sequence>
<keyword evidence="3" id="KW-1003">Cell membrane</keyword>
<evidence type="ECO:0000256" key="9">
    <source>
        <dbReference type="ARBA" id="ARBA00022729"/>
    </source>
</evidence>
<dbReference type="STRING" id="4155.A0A022QF57"/>
<keyword evidence="5" id="KW-0597">Phosphoprotein</keyword>
<dbReference type="GO" id="GO:0051707">
    <property type="term" value="P:response to other organism"/>
    <property type="evidence" value="ECO:0007669"/>
    <property type="project" value="UniProtKB-ARBA"/>
</dbReference>
<keyword evidence="12" id="KW-0418">Kinase</keyword>
<keyword evidence="10" id="KW-0677">Repeat</keyword>
<evidence type="ECO:0000256" key="4">
    <source>
        <dbReference type="ARBA" id="ARBA00022527"/>
    </source>
</evidence>
<feature type="binding site" evidence="20">
    <location>
        <position position="678"/>
    </location>
    <ligand>
        <name>ATP</name>
        <dbReference type="ChEBI" id="CHEBI:30616"/>
    </ligand>
</feature>
<dbReference type="InterPro" id="IPR001611">
    <property type="entry name" value="Leu-rich_rpt"/>
</dbReference>
<comment type="subcellular location">
    <subcellularLocation>
        <location evidence="1">Cell membrane</location>
        <topology evidence="1">Single-pass membrane protein</topology>
    </subcellularLocation>
</comment>
<dbReference type="PROSITE" id="PS50011">
    <property type="entry name" value="PROTEIN_KINASE_DOM"/>
    <property type="match status" value="1"/>
</dbReference>
<evidence type="ECO:0000259" key="22">
    <source>
        <dbReference type="PROSITE" id="PS50011"/>
    </source>
</evidence>
<dbReference type="InterPro" id="IPR008271">
    <property type="entry name" value="Ser/Thr_kinase_AS"/>
</dbReference>
<evidence type="ECO:0000256" key="2">
    <source>
        <dbReference type="ARBA" id="ARBA00012513"/>
    </source>
</evidence>
<keyword evidence="7" id="KW-0808">Transferase</keyword>
<evidence type="ECO:0000313" key="23">
    <source>
        <dbReference type="EMBL" id="EYU26244.1"/>
    </source>
</evidence>
<keyword evidence="13 20" id="KW-0067">ATP-binding</keyword>
<evidence type="ECO:0000313" key="24">
    <source>
        <dbReference type="Proteomes" id="UP000030748"/>
    </source>
</evidence>
<dbReference type="InterPro" id="IPR050647">
    <property type="entry name" value="Plant_LRR-RLKs"/>
</dbReference>
<dbReference type="Pfam" id="PF13855">
    <property type="entry name" value="LRR_8"/>
    <property type="match status" value="4"/>
</dbReference>
<dbReference type="Proteomes" id="UP000030748">
    <property type="component" value="Unassembled WGS sequence"/>
</dbReference>
<evidence type="ECO:0000256" key="15">
    <source>
        <dbReference type="ARBA" id="ARBA00023136"/>
    </source>
</evidence>
<proteinExistence type="predicted"/>
<protein>
    <recommendedName>
        <fullName evidence="2">non-specific serine/threonine protein kinase</fullName>
        <ecNumber evidence="2">2.7.11.1</ecNumber>
    </recommendedName>
</protein>
<dbReference type="GO" id="GO:0004674">
    <property type="term" value="F:protein serine/threonine kinase activity"/>
    <property type="evidence" value="ECO:0007669"/>
    <property type="project" value="UniProtKB-KW"/>
</dbReference>
<dbReference type="GO" id="GO:0005886">
    <property type="term" value="C:plasma membrane"/>
    <property type="evidence" value="ECO:0007669"/>
    <property type="project" value="UniProtKB-SubCell"/>
</dbReference>
<dbReference type="AlphaFoldDB" id="A0A022QF57"/>
<evidence type="ECO:0000256" key="13">
    <source>
        <dbReference type="ARBA" id="ARBA00022840"/>
    </source>
</evidence>
<keyword evidence="17" id="KW-0325">Glycoprotein</keyword>
<gene>
    <name evidence="23" type="ORF">MIMGU_mgv1a000906mg</name>
</gene>
<dbReference type="FunFam" id="1.10.510.10:FF:000358">
    <property type="entry name" value="Putative leucine-rich repeat receptor-like serine/threonine-protein kinase"/>
    <property type="match status" value="1"/>
</dbReference>
<keyword evidence="6" id="KW-0433">Leucine-rich repeat</keyword>
<dbReference type="GO" id="GO:0005524">
    <property type="term" value="F:ATP binding"/>
    <property type="evidence" value="ECO:0007669"/>
    <property type="project" value="UniProtKB-UniRule"/>
</dbReference>
<evidence type="ECO:0000256" key="3">
    <source>
        <dbReference type="ARBA" id="ARBA00022475"/>
    </source>
</evidence>